<dbReference type="Gene3D" id="6.20.210.20">
    <property type="entry name" value="THAP domain"/>
    <property type="match status" value="1"/>
</dbReference>
<feature type="domain" description="THAP-type" evidence="14">
    <location>
        <begin position="2123"/>
        <end position="2203"/>
    </location>
</feature>
<evidence type="ECO:0000256" key="8">
    <source>
        <dbReference type="ARBA" id="ARBA00022801"/>
    </source>
</evidence>
<keyword evidence="5" id="KW-0479">Metal-binding</keyword>
<dbReference type="InterPro" id="IPR043128">
    <property type="entry name" value="Rev_trsase/Diguanyl_cyclase"/>
</dbReference>
<dbReference type="InterPro" id="IPR048367">
    <property type="entry name" value="TNP-like_RNaseH_C"/>
</dbReference>
<dbReference type="Pfam" id="PF12596">
    <property type="entry name" value="Tnp_P_element_C"/>
    <property type="match status" value="1"/>
</dbReference>
<organism evidence="16 17">
    <name type="scientific">Tenebrio molitor</name>
    <name type="common">Yellow mealworm beetle</name>
    <dbReference type="NCBI Taxonomy" id="7067"/>
    <lineage>
        <taxon>Eukaryota</taxon>
        <taxon>Metazoa</taxon>
        <taxon>Ecdysozoa</taxon>
        <taxon>Arthropoda</taxon>
        <taxon>Hexapoda</taxon>
        <taxon>Insecta</taxon>
        <taxon>Pterygota</taxon>
        <taxon>Neoptera</taxon>
        <taxon>Endopterygota</taxon>
        <taxon>Coleoptera</taxon>
        <taxon>Polyphaga</taxon>
        <taxon>Cucujiformia</taxon>
        <taxon>Tenebrionidae</taxon>
        <taxon>Tenebrio</taxon>
    </lineage>
</organism>
<comment type="caution">
    <text evidence="16">The sequence shown here is derived from an EMBL/GenBank/DDBJ whole genome shotgun (WGS) entry which is preliminary data.</text>
</comment>
<dbReference type="InterPro" id="IPR022242">
    <property type="entry name" value="TNP-like_C"/>
</dbReference>
<dbReference type="PANTHER" id="PTHR37984:SF5">
    <property type="entry name" value="PROTEIN NYNRIN-LIKE"/>
    <property type="match status" value="1"/>
</dbReference>
<keyword evidence="4" id="KW-0540">Nuclease</keyword>
<evidence type="ECO:0000313" key="16">
    <source>
        <dbReference type="EMBL" id="KAH0814039.1"/>
    </source>
</evidence>
<name>A0A8J6HG49_TENMO</name>
<dbReference type="GO" id="GO:0008270">
    <property type="term" value="F:zinc ion binding"/>
    <property type="evidence" value="ECO:0007669"/>
    <property type="project" value="UniProtKB-KW"/>
</dbReference>
<evidence type="ECO:0000256" key="5">
    <source>
        <dbReference type="ARBA" id="ARBA00022723"/>
    </source>
</evidence>
<keyword evidence="7 12" id="KW-0863">Zinc-finger</keyword>
<feature type="compositionally biased region" description="Basic and acidic residues" evidence="13">
    <location>
        <begin position="2914"/>
        <end position="2925"/>
    </location>
</feature>
<feature type="compositionally biased region" description="Low complexity" evidence="13">
    <location>
        <begin position="2094"/>
        <end position="2109"/>
    </location>
</feature>
<proteinExistence type="predicted"/>
<dbReference type="Gene3D" id="3.30.420.10">
    <property type="entry name" value="Ribonuclease H-like superfamily/Ribonuclease H"/>
    <property type="match status" value="1"/>
</dbReference>
<dbReference type="InterPro" id="IPR012337">
    <property type="entry name" value="RNaseH-like_sf"/>
</dbReference>
<dbReference type="InterPro" id="IPR048366">
    <property type="entry name" value="TNP-like_GBD"/>
</dbReference>
<dbReference type="FunFam" id="3.30.70.270:FF:000020">
    <property type="entry name" value="Transposon Tf2-6 polyprotein-like Protein"/>
    <property type="match status" value="1"/>
</dbReference>
<keyword evidence="17" id="KW-1185">Reference proteome</keyword>
<dbReference type="InterPro" id="IPR038441">
    <property type="entry name" value="THAP_Znf_sf"/>
</dbReference>
<dbReference type="GO" id="GO:0015074">
    <property type="term" value="P:DNA integration"/>
    <property type="evidence" value="ECO:0007669"/>
    <property type="project" value="InterPro"/>
</dbReference>
<evidence type="ECO:0000256" key="6">
    <source>
        <dbReference type="ARBA" id="ARBA00022759"/>
    </source>
</evidence>
<dbReference type="InterPro" id="IPR048365">
    <property type="entry name" value="TNP-like_RNaseH_N"/>
</dbReference>
<feature type="region of interest" description="Disordered" evidence="13">
    <location>
        <begin position="2802"/>
        <end position="2848"/>
    </location>
</feature>
<dbReference type="GO" id="GO:0003964">
    <property type="term" value="F:RNA-directed DNA polymerase activity"/>
    <property type="evidence" value="ECO:0007669"/>
    <property type="project" value="UniProtKB-KW"/>
</dbReference>
<dbReference type="CDD" id="cd01647">
    <property type="entry name" value="RT_LTR"/>
    <property type="match status" value="1"/>
</dbReference>
<dbReference type="Pfam" id="PF21789">
    <property type="entry name" value="TNP-like_RNaseH_C"/>
    <property type="match status" value="2"/>
</dbReference>
<dbReference type="CDD" id="cd09274">
    <property type="entry name" value="RNase_HI_RT_Ty3"/>
    <property type="match status" value="1"/>
</dbReference>
<feature type="domain" description="Integrase catalytic" evidence="15">
    <location>
        <begin position="1147"/>
        <end position="1311"/>
    </location>
</feature>
<dbReference type="InterPro" id="IPR043502">
    <property type="entry name" value="DNA/RNA_pol_sf"/>
</dbReference>
<dbReference type="SMART" id="SM00692">
    <property type="entry name" value="DM3"/>
    <property type="match status" value="1"/>
</dbReference>
<protein>
    <recommendedName>
        <fullName evidence="1">RNA-directed DNA polymerase</fullName>
        <ecNumber evidence="1">2.7.7.49</ecNumber>
    </recommendedName>
</protein>
<dbReference type="Proteomes" id="UP000719412">
    <property type="component" value="Unassembled WGS sequence"/>
</dbReference>
<evidence type="ECO:0000256" key="12">
    <source>
        <dbReference type="PROSITE-ProRule" id="PRU00309"/>
    </source>
</evidence>
<dbReference type="SUPFAM" id="SSF57716">
    <property type="entry name" value="Glucocorticoid receptor-like (DNA-binding domain)"/>
    <property type="match status" value="1"/>
</dbReference>
<feature type="region of interest" description="Disordered" evidence="13">
    <location>
        <begin position="632"/>
        <end position="651"/>
    </location>
</feature>
<dbReference type="GO" id="GO:0042575">
    <property type="term" value="C:DNA polymerase complex"/>
    <property type="evidence" value="ECO:0007669"/>
    <property type="project" value="UniProtKB-ARBA"/>
</dbReference>
<dbReference type="InterPro" id="IPR006612">
    <property type="entry name" value="THAP_Znf"/>
</dbReference>
<keyword evidence="3" id="KW-0548">Nucleotidyltransferase</keyword>
<evidence type="ECO:0000256" key="7">
    <source>
        <dbReference type="ARBA" id="ARBA00022771"/>
    </source>
</evidence>
<dbReference type="SUPFAM" id="SSF56672">
    <property type="entry name" value="DNA/RNA polymerases"/>
    <property type="match status" value="1"/>
</dbReference>
<dbReference type="Gene3D" id="1.10.340.70">
    <property type="match status" value="1"/>
</dbReference>
<dbReference type="InterPro" id="IPR041373">
    <property type="entry name" value="RT_RNaseH"/>
</dbReference>
<dbReference type="InterPro" id="IPR029526">
    <property type="entry name" value="PGBD"/>
</dbReference>
<evidence type="ECO:0000256" key="13">
    <source>
        <dbReference type="SAM" id="MobiDB-lite"/>
    </source>
</evidence>
<evidence type="ECO:0000256" key="9">
    <source>
        <dbReference type="ARBA" id="ARBA00022833"/>
    </source>
</evidence>
<dbReference type="GO" id="GO:0003677">
    <property type="term" value="F:DNA binding"/>
    <property type="evidence" value="ECO:0007669"/>
    <property type="project" value="UniProtKB-UniRule"/>
</dbReference>
<dbReference type="Pfam" id="PF00665">
    <property type="entry name" value="rve"/>
    <property type="match status" value="1"/>
</dbReference>
<dbReference type="SUPFAM" id="SSF53098">
    <property type="entry name" value="Ribonuclease H-like"/>
    <property type="match status" value="1"/>
</dbReference>
<evidence type="ECO:0000256" key="2">
    <source>
        <dbReference type="ARBA" id="ARBA00022679"/>
    </source>
</evidence>
<dbReference type="Pfam" id="PF17917">
    <property type="entry name" value="RT_RNaseH"/>
    <property type="match status" value="1"/>
</dbReference>
<dbReference type="InterPro" id="IPR036397">
    <property type="entry name" value="RNaseH_sf"/>
</dbReference>
<dbReference type="Pfam" id="PF21788">
    <property type="entry name" value="TNP-like_GBD"/>
    <property type="match status" value="2"/>
</dbReference>
<dbReference type="InterPro" id="IPR041588">
    <property type="entry name" value="Integrase_H2C2"/>
</dbReference>
<evidence type="ECO:0000259" key="15">
    <source>
        <dbReference type="PROSITE" id="PS50994"/>
    </source>
</evidence>
<dbReference type="EC" id="2.7.7.49" evidence="1"/>
<keyword evidence="6" id="KW-0255">Endonuclease</keyword>
<feature type="region of interest" description="Disordered" evidence="13">
    <location>
        <begin position="2898"/>
        <end position="2925"/>
    </location>
</feature>
<keyword evidence="8" id="KW-0378">Hydrolase</keyword>
<evidence type="ECO:0000256" key="4">
    <source>
        <dbReference type="ARBA" id="ARBA00022722"/>
    </source>
</evidence>
<evidence type="ECO:0000259" key="14">
    <source>
        <dbReference type="PROSITE" id="PS50950"/>
    </source>
</evidence>
<dbReference type="GO" id="GO:0004519">
    <property type="term" value="F:endonuclease activity"/>
    <property type="evidence" value="ECO:0007669"/>
    <property type="project" value="UniProtKB-KW"/>
</dbReference>
<dbReference type="Gene3D" id="3.30.70.270">
    <property type="match status" value="1"/>
</dbReference>
<evidence type="ECO:0000256" key="3">
    <source>
        <dbReference type="ARBA" id="ARBA00022695"/>
    </source>
</evidence>
<feature type="region of interest" description="Disordered" evidence="13">
    <location>
        <begin position="2088"/>
        <end position="2109"/>
    </location>
</feature>
<feature type="region of interest" description="Disordered" evidence="13">
    <location>
        <begin position="172"/>
        <end position="195"/>
    </location>
</feature>
<dbReference type="Gene3D" id="3.10.10.10">
    <property type="entry name" value="HIV Type 1 Reverse Transcriptase, subunit A, domain 1"/>
    <property type="match status" value="1"/>
</dbReference>
<dbReference type="Pfam" id="PF13843">
    <property type="entry name" value="DDE_Tnp_1_7"/>
    <property type="match status" value="1"/>
</dbReference>
<dbReference type="Pfam" id="PF05485">
    <property type="entry name" value="THAP"/>
    <property type="match status" value="1"/>
</dbReference>
<reference evidence="16" key="2">
    <citation type="submission" date="2021-08" db="EMBL/GenBank/DDBJ databases">
        <authorList>
            <person name="Eriksson T."/>
        </authorList>
    </citation>
    <scope>NUCLEOTIDE SEQUENCE</scope>
    <source>
        <strain evidence="16">Stoneville</strain>
        <tissue evidence="16">Whole head</tissue>
    </source>
</reference>
<dbReference type="PANTHER" id="PTHR37984">
    <property type="entry name" value="PROTEIN CBG26694"/>
    <property type="match status" value="1"/>
</dbReference>
<dbReference type="PROSITE" id="PS50950">
    <property type="entry name" value="ZF_THAP"/>
    <property type="match status" value="1"/>
</dbReference>
<evidence type="ECO:0000256" key="10">
    <source>
        <dbReference type="ARBA" id="ARBA00022918"/>
    </source>
</evidence>
<evidence type="ECO:0000256" key="11">
    <source>
        <dbReference type="ARBA" id="ARBA00023125"/>
    </source>
</evidence>
<sequence>MSYLNNQFQDPNDIVNAFADFFQQCYTASGVFNGRDVIHPDTNNVNTPFISESDVTSALKKLKPKLTAGPDNIPAFLLKDCASVLAYPLLSKPENSLKYGNYQVSRQSSKKPTELKLQVDVVYTDFSKAFDRLDHRILLCKLREFDPKRRRLEQSRDPEVWLKWFNEISSGEESPIDEEESDEGEENINMNPKGKKNIESSIWEKKRTKWKKDRPNNQVRTRSLNIIKLLPGTKGEARNVRSEIECLKLFINDTVLGIITVSTNIYIDQIRHKFERCRDARQTDKKEIAAFIGILILIGTLRSSRKNLRNIWDNSKGSGIDACYLAMSENRFRFLIRFLRFDDVRTRAERRELEKLAPIRELFENFLANFQNHFIASEYLTVDEQLLAFRGRCAFKQYIPSKPAKYGIKVVALVDAKTSYTFNLEPYFGTQPEGLYRLSNSSEDIVLRLVHPVAGTNRNITGDNWFTSLSLVNKLLREKKLTYIGTLRKNKREISPQFLPNKNREKKSSVFGFQEDCSMVSYCPKKNRSVILLSSMHHDNAIDDETGDNNKPVIITDYNHTKIGVDLVDQLCQHYNVARNTRRWPMNGKCLCVSCFNMITTLNTRRDLFRNGFRITMLRFCSGQHSLQISTRSKTYGTRPARGSNYDEGGALSPVDKIPEKSIQCGSEIPPEQRTRIYQLVDTFRDCFALRLEELGCTDMVQMDITDTDVPVRSLPYKCSAKDRQTIAETVAYLKRCGIVSETNSPYASPVLLVRKKNGDPRLVVDYRKLNQQTMFATLDLANGYMQVPLTSKAKTAFITPDTTEEFNRMVFTLAGAPFEFFPASRNPTGVRRLLGLTGFFRRFIKDYAVIARPLSDTLQKDKRFVFCDECVRAFNTLKEALMQAPVLQLFNSLAPTELHTDASAKTTEAETRYHSARLELLAVVWSVERLRSLLIGIPFKVVTDCQAIVYLNRKRSINPQVVRWFEYDYTVEYRKGDRMAHVDSLSRGPVEQAEDAEDFIFDRRCSVLMIRTLTGDHMAMVQWADERLRTMIDLLRQPKVELNKIERESVKNYELINNKLYVSEKVNGDIAKLYVVPNSMRKSVVVHNHDLVGHGSVDRTVGRIKRQCWFRGMRRYVRRHIAGWPACLYTKTPGEKQAGELHPILPTTRPFQRLHVDNLSPFVKTTRGNTHICLFLDSFSRHVSVYPIKSCQAYARVRCLQGVILHFGVPDQIIADSGTCFTSRKFKGECQARGIKATFNSPRHPRGNGMVERVNRTINPIIQTEARGDDLAKFIETINNWFDVLNSYLPSAPLATKCGYGRSDIKALQDECLDKAFKTVLHMRRINKPNSMLKFQEGILLSIKSLQQMFVDLQTDFNLNDEHYIVGKVLRRSGIELAIPSAQISESDGDSSSRSSLSSGHLVVNNYAQKKIIQVEADGLEYLAGWIAKKLKSTHPELGHYMYVEENKNEHSYCLPKNVPSWIRHLSFDDVLPLSELKGLWDSYKTLTNMNDVAFEDYVHVDDAVCTMKYPTEEDILESVIDSRISSGAVIDNLSFTVNTGLSDELEDEEISNDEFNISGIVPFDSDSDSIEITRYLHEVLFAAKHVAQLDIVAPISDTGSSNVKAMKEMGVSVEQPFFVFEEKEICVMYDPPHLLKRTMALFREHNLFLPVDVSGKIEIMQAKFSDVVEAYQVDQQTPLIFRAMHKIKDVHLQPKLQHTMKVSLAAQVMSRTVAAFLYSLLSTGKMEQRVLATATFIQQVNQLFDSFNGSRLTPVQGKELKCCITENSTHMQYWREAYKMMKSWNFRRLTKTGKVRQVGWLVSLKAIQKIWEYLQSKNISSLRPRSLNQDPLENLFGAIRAGCGCNDNPTTSQFVGSLKTQILNNLTKQSMSGTNCQADDGMLLCNLRSFLSVGVERELLSKEKQIVIAGVAPLDPATEDVELDAAGDVDDDISNAVALGHTGIFSVAYVSGFIAKRLTQTIDCVTCKGMLCSSPEELYNLFITNKEWSEDHPRLTYPSENLVVAVGKAITLLESILPRLRGQPDVGKKAAEEIKDKLNASVLFCDRHQEVFLPHLIKRVYRVGIPWWCKRKNAEIKLDRKEKILKKKTAQQKKPSSSTDSDSASDLTDNPLSPFFLARSLPLRGNPGFPQGGETGIGFVNKHFFTFPKDAHQNQLWKDACEIDEVQNVEHWKICEDHFEASSFVNERKERLNTGSVPKLYEHSANGNFVLVNTGKFAFLEGNSKDSILSKIGLRQKELTPRKSTMYKAHRNVKSRLVKLSKLLEKERSKQYLSGFEDIGHLGRTNKAANHALVFMVRGVRKQWKQVIAYYFTSKTIQTANLKFLIKEIISQLQGIGLNVLATVCDQGPTNCAALRELCDQRHPRQSSYYFFVKDKPIVTIFDVPHLLKNTRNALLKCKIQFAPHKWARFHHIESVFNFDQQKTFKSLPKLKQPHFNLKNDSYMKMKVKVAAAQLSSSMASAMETLTTLGVLPAEAIFTAEFVQKVDDLFDSLNSGNSKPVDHKRFRCALSRNSPHLDFWKKLLTELNNWKLIDLDTDADLSNRYSFVRGWQTTIRSIIFLWDTLKDRNGFDYLNLRSFNQDPLENLFSSIRQHGAANTNPTCHQFTAALKTVVVNSLASPKGVDRNCEDDNCTPLDDLVTLLKFSGDTSTETQEQLSQTEVSVDFISPEFEDLPVEDTQGLAYVAGWVLKNIDTPDCDNCRNILFSKAATPRHLLTTFKEVDNSQRLTYTSDHVFCGFPAFSSLPGPFPPIARNPGVPAFSLFYLARSLPLRGNPGLLAFSFFPGPFLPTVREPRPSRFLSPSFLRPEQEEPAASRSDRNGKSQQRPGPTGKTVSTSRALLRHPPGTLLQVTDTVPERFRRHQAPLLRHLFVLLPLFRALTADPWTPYAPQSYPGRVASHHSRKKGLALEAYRDRPERRQIP</sequence>
<evidence type="ECO:0000313" key="17">
    <source>
        <dbReference type="Proteomes" id="UP000719412"/>
    </source>
</evidence>
<dbReference type="Pfam" id="PF17921">
    <property type="entry name" value="Integrase_H2C2"/>
    <property type="match status" value="1"/>
</dbReference>
<feature type="compositionally biased region" description="Acidic residues" evidence="13">
    <location>
        <begin position="174"/>
        <end position="186"/>
    </location>
</feature>
<dbReference type="EMBL" id="JABDTM020024700">
    <property type="protein sequence ID" value="KAH0814039.1"/>
    <property type="molecule type" value="Genomic_DNA"/>
</dbReference>
<keyword evidence="9" id="KW-0862">Zinc</keyword>
<keyword evidence="10" id="KW-0695">RNA-directed DNA polymerase</keyword>
<dbReference type="InterPro" id="IPR050951">
    <property type="entry name" value="Retrovirus_Pol_polyprotein"/>
</dbReference>
<dbReference type="InterPro" id="IPR001584">
    <property type="entry name" value="Integrase_cat-core"/>
</dbReference>
<accession>A0A8J6HG49</accession>
<feature type="compositionally biased region" description="Polar residues" evidence="13">
    <location>
        <begin position="2825"/>
        <end position="2841"/>
    </location>
</feature>
<dbReference type="GO" id="GO:0016787">
    <property type="term" value="F:hydrolase activity"/>
    <property type="evidence" value="ECO:0007669"/>
    <property type="project" value="UniProtKB-KW"/>
</dbReference>
<keyword evidence="2" id="KW-0808">Transferase</keyword>
<dbReference type="PROSITE" id="PS50994">
    <property type="entry name" value="INTEGRASE"/>
    <property type="match status" value="1"/>
</dbReference>
<reference evidence="16" key="1">
    <citation type="journal article" date="2020" name="J Insects Food Feed">
        <title>The yellow mealworm (Tenebrio molitor) genome: a resource for the emerging insects as food and feed industry.</title>
        <authorList>
            <person name="Eriksson T."/>
            <person name="Andere A."/>
            <person name="Kelstrup H."/>
            <person name="Emery V."/>
            <person name="Picard C."/>
        </authorList>
    </citation>
    <scope>NUCLEOTIDE SEQUENCE</scope>
    <source>
        <strain evidence="16">Stoneville</strain>
        <tissue evidence="16">Whole head</tissue>
    </source>
</reference>
<dbReference type="Pfam" id="PF21787">
    <property type="entry name" value="TNP-like_RNaseH_N"/>
    <property type="match status" value="1"/>
</dbReference>
<gene>
    <name evidence="16" type="ORF">GEV33_008752</name>
</gene>
<keyword evidence="11 12" id="KW-0238">DNA-binding</keyword>
<evidence type="ECO:0000256" key="1">
    <source>
        <dbReference type="ARBA" id="ARBA00012493"/>
    </source>
</evidence>
<dbReference type="SMART" id="SM00980">
    <property type="entry name" value="THAP"/>
    <property type="match status" value="1"/>
</dbReference>